<dbReference type="STRING" id="29367.CLPUN_32720"/>
<dbReference type="Proteomes" id="UP000190890">
    <property type="component" value="Unassembled WGS sequence"/>
</dbReference>
<dbReference type="EMBL" id="LZZM01000185">
    <property type="protein sequence ID" value="OOM75461.1"/>
    <property type="molecule type" value="Genomic_DNA"/>
</dbReference>
<evidence type="ECO:0000313" key="2">
    <source>
        <dbReference type="Proteomes" id="UP000190890"/>
    </source>
</evidence>
<organism evidence="1 2">
    <name type="scientific">Clostridium puniceum</name>
    <dbReference type="NCBI Taxonomy" id="29367"/>
    <lineage>
        <taxon>Bacteria</taxon>
        <taxon>Bacillati</taxon>
        <taxon>Bacillota</taxon>
        <taxon>Clostridia</taxon>
        <taxon>Eubacteriales</taxon>
        <taxon>Clostridiaceae</taxon>
        <taxon>Clostridium</taxon>
    </lineage>
</organism>
<dbReference type="AlphaFoldDB" id="A0A1S8TCX2"/>
<dbReference type="RefSeq" id="WP_198944357.1">
    <property type="nucleotide sequence ID" value="NZ_LZZM01000185.1"/>
</dbReference>
<gene>
    <name evidence="1" type="ORF">CLPUN_32720</name>
</gene>
<proteinExistence type="predicted"/>
<comment type="caution">
    <text evidence="1">The sequence shown here is derived from an EMBL/GenBank/DDBJ whole genome shotgun (WGS) entry which is preliminary data.</text>
</comment>
<protein>
    <submittedName>
        <fullName evidence="1">Uncharacterized protein</fullName>
    </submittedName>
</protein>
<name>A0A1S8TCX2_9CLOT</name>
<keyword evidence="2" id="KW-1185">Reference proteome</keyword>
<accession>A0A1S8TCX2</accession>
<sequence>MQLQLRYKTDAEKNKIIEILSTKATIAKISKPYRSGKFYRIYLDVE</sequence>
<evidence type="ECO:0000313" key="1">
    <source>
        <dbReference type="EMBL" id="OOM75461.1"/>
    </source>
</evidence>
<reference evidence="1 2" key="1">
    <citation type="submission" date="2016-05" db="EMBL/GenBank/DDBJ databases">
        <title>Microbial solvent formation.</title>
        <authorList>
            <person name="Poehlein A."/>
            <person name="Montoya Solano J.D."/>
            <person name="Flitsch S."/>
            <person name="Krabben P."/>
            <person name="Duerre P."/>
            <person name="Daniel R."/>
        </authorList>
    </citation>
    <scope>NUCLEOTIDE SEQUENCE [LARGE SCALE GENOMIC DNA]</scope>
    <source>
        <strain evidence="1 2">DSM 2619</strain>
    </source>
</reference>